<feature type="signal peptide" evidence="1">
    <location>
        <begin position="1"/>
        <end position="22"/>
    </location>
</feature>
<comment type="caution">
    <text evidence="2">The sequence shown here is derived from an EMBL/GenBank/DDBJ whole genome shotgun (WGS) entry which is preliminary data.</text>
</comment>
<evidence type="ECO:0000313" key="3">
    <source>
        <dbReference type="Proteomes" id="UP001201812"/>
    </source>
</evidence>
<accession>A0AAD4N2F8</accession>
<evidence type="ECO:0000256" key="1">
    <source>
        <dbReference type="SAM" id="SignalP"/>
    </source>
</evidence>
<reference evidence="2" key="1">
    <citation type="submission" date="2022-01" db="EMBL/GenBank/DDBJ databases">
        <title>Genome Sequence Resource for Two Populations of Ditylenchus destructor, the Migratory Endoparasitic Phytonematode.</title>
        <authorList>
            <person name="Zhang H."/>
            <person name="Lin R."/>
            <person name="Xie B."/>
        </authorList>
    </citation>
    <scope>NUCLEOTIDE SEQUENCE</scope>
    <source>
        <strain evidence="2">BazhouSP</strain>
    </source>
</reference>
<dbReference type="Proteomes" id="UP001201812">
    <property type="component" value="Unassembled WGS sequence"/>
</dbReference>
<sequence length="159" mass="17317">MVSMVGIKIVLVIAFMIFSLVPENVETSGGGSRSADTSMTFKVFLKNNSDIEIDQPKFEYLKGVKKNATVRQLAIELEGMVRGLDGNDKLPFWKANGSNANGYPGGINILDPVHADEFLTSHFPGEHGMNVVIQRFEDSTSIVGMYKNIGKTGITFSGL</sequence>
<feature type="chain" id="PRO_5041921835" evidence="1">
    <location>
        <begin position="23"/>
        <end position="159"/>
    </location>
</feature>
<gene>
    <name evidence="2" type="ORF">DdX_10648</name>
</gene>
<evidence type="ECO:0000313" key="2">
    <source>
        <dbReference type="EMBL" id="KAI1710588.1"/>
    </source>
</evidence>
<keyword evidence="1" id="KW-0732">Signal</keyword>
<name>A0AAD4N2F8_9BILA</name>
<dbReference type="AlphaFoldDB" id="A0AAD4N2F8"/>
<keyword evidence="3" id="KW-1185">Reference proteome</keyword>
<organism evidence="2 3">
    <name type="scientific">Ditylenchus destructor</name>
    <dbReference type="NCBI Taxonomy" id="166010"/>
    <lineage>
        <taxon>Eukaryota</taxon>
        <taxon>Metazoa</taxon>
        <taxon>Ecdysozoa</taxon>
        <taxon>Nematoda</taxon>
        <taxon>Chromadorea</taxon>
        <taxon>Rhabditida</taxon>
        <taxon>Tylenchina</taxon>
        <taxon>Tylenchomorpha</taxon>
        <taxon>Sphaerularioidea</taxon>
        <taxon>Anguinidae</taxon>
        <taxon>Anguininae</taxon>
        <taxon>Ditylenchus</taxon>
    </lineage>
</organism>
<dbReference type="EMBL" id="JAKKPZ010000025">
    <property type="protein sequence ID" value="KAI1710588.1"/>
    <property type="molecule type" value="Genomic_DNA"/>
</dbReference>
<proteinExistence type="predicted"/>
<protein>
    <submittedName>
        <fullName evidence="2">Uncharacterized protein</fullName>
    </submittedName>
</protein>